<dbReference type="Proteomes" id="UP001596162">
    <property type="component" value="Unassembled WGS sequence"/>
</dbReference>
<comment type="caution">
    <text evidence="1">The sequence shown here is derived from an EMBL/GenBank/DDBJ whole genome shotgun (WGS) entry which is preliminary data.</text>
</comment>
<proteinExistence type="predicted"/>
<name>A0ABW0CBK5_9FLAO</name>
<dbReference type="RefSeq" id="WP_376862245.1">
    <property type="nucleotide sequence ID" value="NZ_JBHSLA010000016.1"/>
</dbReference>
<keyword evidence="2" id="KW-1185">Reference proteome</keyword>
<dbReference type="EMBL" id="JBHSLA010000016">
    <property type="protein sequence ID" value="MFC5196630.1"/>
    <property type="molecule type" value="Genomic_DNA"/>
</dbReference>
<sequence>MKNGIIMILVSIVALTSCKENTENQKTEEKTTAELIEKVIAQNSESFVGNYAMELNGEIGWKVSEKDGTYYVREKRESGWSDDFPMEKMKESDIEKLFDSNWKEYVFDGYYSGSLAIMKVKKGYVFEGQRLNSDYFGIVPIGTDLYKTE</sequence>
<evidence type="ECO:0000313" key="2">
    <source>
        <dbReference type="Proteomes" id="UP001596162"/>
    </source>
</evidence>
<dbReference type="PROSITE" id="PS51257">
    <property type="entry name" value="PROKAR_LIPOPROTEIN"/>
    <property type="match status" value="1"/>
</dbReference>
<evidence type="ECO:0008006" key="3">
    <source>
        <dbReference type="Google" id="ProtNLM"/>
    </source>
</evidence>
<protein>
    <recommendedName>
        <fullName evidence="3">Beta-lactamase-inhibitor-like, PepSY-like</fullName>
    </recommendedName>
</protein>
<accession>A0ABW0CBK5</accession>
<organism evidence="1 2">
    <name type="scientific">Bizionia hallyeonensis</name>
    <dbReference type="NCBI Taxonomy" id="1123757"/>
    <lineage>
        <taxon>Bacteria</taxon>
        <taxon>Pseudomonadati</taxon>
        <taxon>Bacteroidota</taxon>
        <taxon>Flavobacteriia</taxon>
        <taxon>Flavobacteriales</taxon>
        <taxon>Flavobacteriaceae</taxon>
        <taxon>Bizionia</taxon>
    </lineage>
</organism>
<evidence type="ECO:0000313" key="1">
    <source>
        <dbReference type="EMBL" id="MFC5196630.1"/>
    </source>
</evidence>
<gene>
    <name evidence="1" type="ORF">ACFPH8_14930</name>
</gene>
<reference evidence="2" key="1">
    <citation type="journal article" date="2019" name="Int. J. Syst. Evol. Microbiol.">
        <title>The Global Catalogue of Microorganisms (GCM) 10K type strain sequencing project: providing services to taxonomists for standard genome sequencing and annotation.</title>
        <authorList>
            <consortium name="The Broad Institute Genomics Platform"/>
            <consortium name="The Broad Institute Genome Sequencing Center for Infectious Disease"/>
            <person name="Wu L."/>
            <person name="Ma J."/>
        </authorList>
    </citation>
    <scope>NUCLEOTIDE SEQUENCE [LARGE SCALE GENOMIC DNA]</scope>
    <source>
        <strain evidence="2">JCM 17978</strain>
    </source>
</reference>